<proteinExistence type="predicted"/>
<keyword evidence="3" id="KW-1185">Reference proteome</keyword>
<organism evidence="2 3">
    <name type="scientific">Muribaculum gordoncarteri</name>
    <dbReference type="NCBI Taxonomy" id="2530390"/>
    <lineage>
        <taxon>Bacteria</taxon>
        <taxon>Pseudomonadati</taxon>
        <taxon>Bacteroidota</taxon>
        <taxon>Bacteroidia</taxon>
        <taxon>Bacteroidales</taxon>
        <taxon>Muribaculaceae</taxon>
        <taxon>Muribaculum</taxon>
    </lineage>
</organism>
<feature type="region of interest" description="Disordered" evidence="1">
    <location>
        <begin position="433"/>
        <end position="457"/>
    </location>
</feature>
<dbReference type="Gene3D" id="1.10.287.1490">
    <property type="match status" value="1"/>
</dbReference>
<dbReference type="GO" id="GO:0006406">
    <property type="term" value="P:mRNA export from nucleus"/>
    <property type="evidence" value="ECO:0007669"/>
    <property type="project" value="TreeGrafter"/>
</dbReference>
<feature type="compositionally biased region" description="Polar residues" evidence="1">
    <location>
        <begin position="500"/>
        <end position="509"/>
    </location>
</feature>
<dbReference type="AlphaFoldDB" id="A0A4P7VIH8"/>
<dbReference type="Proteomes" id="UP000297031">
    <property type="component" value="Chromosome"/>
</dbReference>
<sequence>MSFFKTLKRAFGFGSDDEYEEYEVDDVAVDNNYNSSDEPETLSPQPPAKVVVDVENIDFPLTAFDGLLEVFNNAQPDFIKNCIDIEAQRKYLYDSLDGSFKEYIEGIKSRLRQEGDSRIAQDRETLQAEIGKLQSRCAAVEGKEEQWTQQRLSADRQKRALADKVQELERRILELQAENEQYQLENKSLVNKVKASGVRENDLVEMRGQMDAMRQQLEKSKSENSNTELQEENARLISALERVEAELQEKQNDIQDLNRRITSMNVSSAMREAEVASLKKEVEKEVKERESKEELFKTRMSMSDNMINDLRNRLAQSRHEMEEHVNANNEINERYRSTLEELEACREELKEANDNLEIAADVQDKIEQCETIINKRNERISALKAEKESMTDQIARLEKENETLKTTIERNLHERAASETELRNEIETLKRVSEEAAATTPVNDKTRRRKKAPKISAIDESLNDTEWLIATPPEGVVAKATGVSSDSDFGYQEPQRKSAPDNSAQMSLF</sequence>
<dbReference type="GO" id="GO:0017056">
    <property type="term" value="F:structural constituent of nuclear pore"/>
    <property type="evidence" value="ECO:0007669"/>
    <property type="project" value="TreeGrafter"/>
</dbReference>
<dbReference type="OrthoDB" id="1100702at2"/>
<evidence type="ECO:0000313" key="3">
    <source>
        <dbReference type="Proteomes" id="UP000297031"/>
    </source>
</evidence>
<gene>
    <name evidence="2" type="ORF">E7746_07090</name>
</gene>
<name>A0A4P7VIH8_9BACT</name>
<feature type="region of interest" description="Disordered" evidence="1">
    <location>
        <begin position="479"/>
        <end position="509"/>
    </location>
</feature>
<evidence type="ECO:0000313" key="2">
    <source>
        <dbReference type="EMBL" id="QCD35670.1"/>
    </source>
</evidence>
<evidence type="ECO:0000256" key="1">
    <source>
        <dbReference type="SAM" id="MobiDB-lite"/>
    </source>
</evidence>
<dbReference type="EMBL" id="CP039393">
    <property type="protein sequence ID" value="QCD35670.1"/>
    <property type="molecule type" value="Genomic_DNA"/>
</dbReference>
<dbReference type="PANTHER" id="PTHR18898:SF2">
    <property type="entry name" value="NUCLEOPROTEIN TPR"/>
    <property type="match status" value="1"/>
</dbReference>
<reference evidence="2 3" key="1">
    <citation type="submission" date="2019-02" db="EMBL/GenBank/DDBJ databases">
        <title>Isolation and identification of novel species under the genus Muribaculum.</title>
        <authorList>
            <person name="Miyake S."/>
            <person name="Ding Y."/>
            <person name="Low A."/>
            <person name="Soh M."/>
            <person name="Seedorf H."/>
        </authorList>
    </citation>
    <scope>NUCLEOTIDE SEQUENCE [LARGE SCALE GENOMIC DNA]</scope>
    <source>
        <strain evidence="2 3">TLL-A4</strain>
    </source>
</reference>
<accession>A0A4P7VIH8</accession>
<dbReference type="PANTHER" id="PTHR18898">
    <property type="entry name" value="NUCLEOPROTEIN TPR-RELATED"/>
    <property type="match status" value="1"/>
</dbReference>
<dbReference type="KEGG" id="mgod:E7746_07090"/>
<protein>
    <submittedName>
        <fullName evidence="2">Uncharacterized protein</fullName>
    </submittedName>
</protein>